<protein>
    <submittedName>
        <fullName evidence="1">Uncharacterized protein</fullName>
    </submittedName>
</protein>
<dbReference type="EMBL" id="JYDV01000002">
    <property type="protein sequence ID" value="KRZ45729.1"/>
    <property type="molecule type" value="Genomic_DNA"/>
</dbReference>
<dbReference type="AlphaFoldDB" id="A0A0V1KEV0"/>
<sequence length="89" mass="9556">METIKALGLNFIFGTLQHPRRHLVAGGSCSIRSMKICTGVQEPTVQQPASSRLQFEASSLAGGHSCMSVCSDLGKKRFLLAEFVAAFAQ</sequence>
<reference evidence="1 2" key="1">
    <citation type="submission" date="2015-01" db="EMBL/GenBank/DDBJ databases">
        <title>Evolution of Trichinella species and genotypes.</title>
        <authorList>
            <person name="Korhonen P.K."/>
            <person name="Edoardo P."/>
            <person name="Giuseppe L.R."/>
            <person name="Gasser R.B."/>
        </authorList>
    </citation>
    <scope>NUCLEOTIDE SEQUENCE [LARGE SCALE GENOMIC DNA]</scope>
    <source>
        <strain evidence="1">ISS176</strain>
    </source>
</reference>
<organism evidence="1 2">
    <name type="scientific">Trichinella pseudospiralis</name>
    <name type="common">Parasitic roundworm</name>
    <dbReference type="NCBI Taxonomy" id="6337"/>
    <lineage>
        <taxon>Eukaryota</taxon>
        <taxon>Metazoa</taxon>
        <taxon>Ecdysozoa</taxon>
        <taxon>Nematoda</taxon>
        <taxon>Enoplea</taxon>
        <taxon>Dorylaimia</taxon>
        <taxon>Trichinellida</taxon>
        <taxon>Trichinellidae</taxon>
        <taxon>Trichinella</taxon>
    </lineage>
</organism>
<gene>
    <name evidence="1" type="ORF">T4C_9899</name>
</gene>
<proteinExistence type="predicted"/>
<evidence type="ECO:0000313" key="1">
    <source>
        <dbReference type="EMBL" id="KRZ45729.1"/>
    </source>
</evidence>
<evidence type="ECO:0000313" key="2">
    <source>
        <dbReference type="Proteomes" id="UP000054826"/>
    </source>
</evidence>
<comment type="caution">
    <text evidence="1">The sequence shown here is derived from an EMBL/GenBank/DDBJ whole genome shotgun (WGS) entry which is preliminary data.</text>
</comment>
<name>A0A0V1KEV0_TRIPS</name>
<accession>A0A0V1KEV0</accession>
<dbReference type="Proteomes" id="UP000054826">
    <property type="component" value="Unassembled WGS sequence"/>
</dbReference>